<dbReference type="InterPro" id="IPR025662">
    <property type="entry name" value="Sigma_54_int_dom_ATP-bd_1"/>
</dbReference>
<dbReference type="CDD" id="cd00130">
    <property type="entry name" value="PAS"/>
    <property type="match status" value="1"/>
</dbReference>
<dbReference type="PANTHER" id="PTHR32071:SF57">
    <property type="entry name" value="C4-DICARBOXYLATE TRANSPORT TRANSCRIPTIONAL REGULATORY PROTEIN DCTD"/>
    <property type="match status" value="1"/>
</dbReference>
<dbReference type="InterPro" id="IPR025944">
    <property type="entry name" value="Sigma_54_int_dom_CS"/>
</dbReference>
<evidence type="ECO:0000256" key="4">
    <source>
        <dbReference type="ARBA" id="ARBA00023125"/>
    </source>
</evidence>
<proteinExistence type="predicted"/>
<dbReference type="InterPro" id="IPR002078">
    <property type="entry name" value="Sigma_54_int"/>
</dbReference>
<dbReference type="Pfam" id="PF13596">
    <property type="entry name" value="PAS_10"/>
    <property type="match status" value="1"/>
</dbReference>
<dbReference type="SMART" id="SM00382">
    <property type="entry name" value="AAA"/>
    <property type="match status" value="1"/>
</dbReference>
<dbReference type="PANTHER" id="PTHR32071">
    <property type="entry name" value="TRANSCRIPTIONAL REGULATORY PROTEIN"/>
    <property type="match status" value="1"/>
</dbReference>
<dbReference type="Gene3D" id="3.30.450.20">
    <property type="entry name" value="PAS domain"/>
    <property type="match status" value="1"/>
</dbReference>
<accession>A0ABV8JJE4</accession>
<reference evidence="9" key="1">
    <citation type="journal article" date="2019" name="Int. J. Syst. Evol. Microbiol.">
        <title>The Global Catalogue of Microorganisms (GCM) 10K type strain sequencing project: providing services to taxonomists for standard genome sequencing and annotation.</title>
        <authorList>
            <consortium name="The Broad Institute Genomics Platform"/>
            <consortium name="The Broad Institute Genome Sequencing Center for Infectious Disease"/>
            <person name="Wu L."/>
            <person name="Ma J."/>
        </authorList>
    </citation>
    <scope>NUCLEOTIDE SEQUENCE [LARGE SCALE GENOMIC DNA]</scope>
    <source>
        <strain evidence="9">IBRC-M 10813</strain>
    </source>
</reference>
<organism evidence="8 9">
    <name type="scientific">Salinithrix halophila</name>
    <dbReference type="NCBI Taxonomy" id="1485204"/>
    <lineage>
        <taxon>Bacteria</taxon>
        <taxon>Bacillati</taxon>
        <taxon>Bacillota</taxon>
        <taxon>Bacilli</taxon>
        <taxon>Bacillales</taxon>
        <taxon>Thermoactinomycetaceae</taxon>
        <taxon>Salinithrix</taxon>
    </lineage>
</organism>
<dbReference type="PROSITE" id="PS00676">
    <property type="entry name" value="SIGMA54_INTERACT_2"/>
    <property type="match status" value="1"/>
</dbReference>
<keyword evidence="5" id="KW-0804">Transcription</keyword>
<dbReference type="InterPro" id="IPR027417">
    <property type="entry name" value="P-loop_NTPase"/>
</dbReference>
<dbReference type="SUPFAM" id="SSF55785">
    <property type="entry name" value="PYP-like sensor domain (PAS domain)"/>
    <property type="match status" value="1"/>
</dbReference>
<dbReference type="Gene3D" id="1.10.10.60">
    <property type="entry name" value="Homeodomain-like"/>
    <property type="match status" value="1"/>
</dbReference>
<sequence>MHHKLPAVHDMIQSGFTVIDKTSINDSSLWNRHCFTDTVIFLQGEEGLFYLHPSWISTKADLSFPSLPWLESTRVHRDQPMTEIIPLLLQYEFVLVHDDTEKEIGYLHGMDFFRQLYQSYRYLEAYFETVIQTMDASVTVIDEHERVVVWTKGAEEIFSVKHEEIFGSPITNFFDPGMLEILETLKDGKSLYRHQHRPRSDLFVLINTKPIRLNGEIIGAVASETDITSQVRLNQELFNASSKMHHLEREVAKLKPSPDPFDAIKGTSPAIQKAKERVEKIGSTGATVLITGESGVGKELFAKAVHDVRESPTSPFIPINCGAIPPSLFESELFGYEKGAFSGADQKGKKGKIELAQGGTLFLDEIGEMPYDMQVKLLRVLQEKKYFRVGGTRQIDADFRVVAATNKHLESLVKEGKFREDLYYRLNVITLRIPPLRERREDIIMLIHYFLNEFSLRHNRPLYGISPHIMQELIQYEWPGNIRELRNVIERLVIFATDGNIKREDLPFTSLPHESEEPSVFLSESSMTLREELERHERKVILNTLKQEKGNKQSSAKKLGISRATLYNRIRKLGLPTS</sequence>
<dbReference type="InterPro" id="IPR003593">
    <property type="entry name" value="AAA+_ATPase"/>
</dbReference>
<dbReference type="InterPro" id="IPR035965">
    <property type="entry name" value="PAS-like_dom_sf"/>
</dbReference>
<dbReference type="Pfam" id="PF02954">
    <property type="entry name" value="HTH_8"/>
    <property type="match status" value="1"/>
</dbReference>
<keyword evidence="2" id="KW-0067">ATP-binding</keyword>
<evidence type="ECO:0000256" key="2">
    <source>
        <dbReference type="ARBA" id="ARBA00022840"/>
    </source>
</evidence>
<dbReference type="NCBIfam" id="TIGR00229">
    <property type="entry name" value="sensory_box"/>
    <property type="match status" value="1"/>
</dbReference>
<dbReference type="PROSITE" id="PS00688">
    <property type="entry name" value="SIGMA54_INTERACT_3"/>
    <property type="match status" value="1"/>
</dbReference>
<evidence type="ECO:0000256" key="3">
    <source>
        <dbReference type="ARBA" id="ARBA00023015"/>
    </source>
</evidence>
<dbReference type="InterPro" id="IPR058031">
    <property type="entry name" value="AAA_lid_NorR"/>
</dbReference>
<dbReference type="Gene3D" id="3.40.50.300">
    <property type="entry name" value="P-loop containing nucleotide triphosphate hydrolases"/>
    <property type="match status" value="1"/>
</dbReference>
<evidence type="ECO:0000256" key="1">
    <source>
        <dbReference type="ARBA" id="ARBA00022741"/>
    </source>
</evidence>
<dbReference type="PROSITE" id="PS50045">
    <property type="entry name" value="SIGMA54_INTERACT_4"/>
    <property type="match status" value="1"/>
</dbReference>
<feature type="domain" description="PAS" evidence="7">
    <location>
        <begin position="123"/>
        <end position="176"/>
    </location>
</feature>
<keyword evidence="9" id="KW-1185">Reference proteome</keyword>
<protein>
    <submittedName>
        <fullName evidence="8">Sigma-54 interaction domain-containing protein</fullName>
    </submittedName>
</protein>
<evidence type="ECO:0000313" key="8">
    <source>
        <dbReference type="EMBL" id="MFC4077469.1"/>
    </source>
</evidence>
<feature type="domain" description="Sigma-54 factor interaction" evidence="6">
    <location>
        <begin position="264"/>
        <end position="494"/>
    </location>
</feature>
<keyword evidence="3" id="KW-0805">Transcription regulation</keyword>
<dbReference type="CDD" id="cd00009">
    <property type="entry name" value="AAA"/>
    <property type="match status" value="1"/>
</dbReference>
<dbReference type="PROSITE" id="PS50112">
    <property type="entry name" value="PAS"/>
    <property type="match status" value="1"/>
</dbReference>
<dbReference type="Proteomes" id="UP001595843">
    <property type="component" value="Unassembled WGS sequence"/>
</dbReference>
<dbReference type="PRINTS" id="PR01590">
    <property type="entry name" value="HTHFIS"/>
</dbReference>
<dbReference type="PROSITE" id="PS00675">
    <property type="entry name" value="SIGMA54_INTERACT_1"/>
    <property type="match status" value="1"/>
</dbReference>
<dbReference type="SUPFAM" id="SSF52540">
    <property type="entry name" value="P-loop containing nucleoside triphosphate hydrolases"/>
    <property type="match status" value="1"/>
</dbReference>
<name>A0ABV8JJE4_9BACL</name>
<keyword evidence="4" id="KW-0238">DNA-binding</keyword>
<evidence type="ECO:0000259" key="7">
    <source>
        <dbReference type="PROSITE" id="PS50112"/>
    </source>
</evidence>
<evidence type="ECO:0000256" key="5">
    <source>
        <dbReference type="ARBA" id="ARBA00023163"/>
    </source>
</evidence>
<dbReference type="Pfam" id="PF25601">
    <property type="entry name" value="AAA_lid_14"/>
    <property type="match status" value="1"/>
</dbReference>
<gene>
    <name evidence="8" type="ORF">ACFOUO_11720</name>
</gene>
<dbReference type="SMART" id="SM00091">
    <property type="entry name" value="PAS"/>
    <property type="match status" value="1"/>
</dbReference>
<evidence type="ECO:0000313" key="9">
    <source>
        <dbReference type="Proteomes" id="UP001595843"/>
    </source>
</evidence>
<dbReference type="EMBL" id="JBHSAP010000015">
    <property type="protein sequence ID" value="MFC4077469.1"/>
    <property type="molecule type" value="Genomic_DNA"/>
</dbReference>
<dbReference type="Gene3D" id="1.10.8.60">
    <property type="match status" value="1"/>
</dbReference>
<keyword evidence="1" id="KW-0547">Nucleotide-binding</keyword>
<dbReference type="InterPro" id="IPR025943">
    <property type="entry name" value="Sigma_54_int_dom_ATP-bd_2"/>
</dbReference>
<dbReference type="Pfam" id="PF00158">
    <property type="entry name" value="Sigma54_activat"/>
    <property type="match status" value="1"/>
</dbReference>
<dbReference type="InterPro" id="IPR000014">
    <property type="entry name" value="PAS"/>
</dbReference>
<evidence type="ECO:0000259" key="6">
    <source>
        <dbReference type="PROSITE" id="PS50045"/>
    </source>
</evidence>
<dbReference type="SUPFAM" id="SSF46689">
    <property type="entry name" value="Homeodomain-like"/>
    <property type="match status" value="1"/>
</dbReference>
<dbReference type="RefSeq" id="WP_380705282.1">
    <property type="nucleotide sequence ID" value="NZ_JBHSAP010000015.1"/>
</dbReference>
<comment type="caution">
    <text evidence="8">The sequence shown here is derived from an EMBL/GenBank/DDBJ whole genome shotgun (WGS) entry which is preliminary data.</text>
</comment>
<dbReference type="InterPro" id="IPR002197">
    <property type="entry name" value="HTH_Fis"/>
</dbReference>
<dbReference type="InterPro" id="IPR009057">
    <property type="entry name" value="Homeodomain-like_sf"/>
</dbReference>